<dbReference type="OrthoDB" id="200415at2759"/>
<accession>A0A9P6QGW8</accession>
<dbReference type="Pfam" id="PF05603">
    <property type="entry name" value="Hikeshi-like_N"/>
    <property type="match status" value="1"/>
</dbReference>
<feature type="compositionally biased region" description="Low complexity" evidence="2">
    <location>
        <begin position="1261"/>
        <end position="1286"/>
    </location>
</feature>
<dbReference type="InterPro" id="IPR048364">
    <property type="entry name" value="Hikeshi-like_C"/>
</dbReference>
<evidence type="ECO:0000313" key="6">
    <source>
        <dbReference type="EMBL" id="KAG0268316.1"/>
    </source>
</evidence>
<feature type="compositionally biased region" description="Low complexity" evidence="2">
    <location>
        <begin position="764"/>
        <end position="785"/>
    </location>
</feature>
<name>A0A9P6QGW8_9FUNG</name>
<feature type="domain" description="Hikeshi-like C-terminal" evidence="5">
    <location>
        <begin position="182"/>
        <end position="262"/>
    </location>
</feature>
<protein>
    <recommendedName>
        <fullName evidence="8">Endonuclease/exonuclease/phosphatase domain-containing protein</fullName>
    </recommendedName>
</protein>
<evidence type="ECO:0000259" key="3">
    <source>
        <dbReference type="Pfam" id="PF03372"/>
    </source>
</evidence>
<dbReference type="GO" id="GO:0005634">
    <property type="term" value="C:nucleus"/>
    <property type="evidence" value="ECO:0007669"/>
    <property type="project" value="TreeGrafter"/>
</dbReference>
<feature type="region of interest" description="Disordered" evidence="2">
    <location>
        <begin position="88"/>
        <end position="111"/>
    </location>
</feature>
<feature type="domain" description="Endonuclease/exonuclease/phosphatase" evidence="3">
    <location>
        <begin position="343"/>
        <end position="545"/>
    </location>
</feature>
<feature type="region of interest" description="Disordered" evidence="2">
    <location>
        <begin position="804"/>
        <end position="879"/>
    </location>
</feature>
<dbReference type="GO" id="GO:0006606">
    <property type="term" value="P:protein import into nucleus"/>
    <property type="evidence" value="ECO:0007669"/>
    <property type="project" value="TreeGrafter"/>
</dbReference>
<dbReference type="PANTHER" id="PTHR12925">
    <property type="entry name" value="HIKESHI FAMILY MEMBER"/>
    <property type="match status" value="1"/>
</dbReference>
<evidence type="ECO:0000259" key="5">
    <source>
        <dbReference type="Pfam" id="PF21057"/>
    </source>
</evidence>
<evidence type="ECO:0008006" key="8">
    <source>
        <dbReference type="Google" id="ProtNLM"/>
    </source>
</evidence>
<dbReference type="PANTHER" id="PTHR12925:SF0">
    <property type="entry name" value="PROTEIN HIKESHI"/>
    <property type="match status" value="1"/>
</dbReference>
<dbReference type="InterPro" id="IPR031318">
    <property type="entry name" value="OPI10"/>
</dbReference>
<comment type="caution">
    <text evidence="6">The sequence shown here is derived from an EMBL/GenBank/DDBJ whole genome shotgun (WGS) entry which is preliminary data.</text>
</comment>
<dbReference type="Proteomes" id="UP000807716">
    <property type="component" value="Unassembled WGS sequence"/>
</dbReference>
<feature type="compositionally biased region" description="Basic and acidic residues" evidence="2">
    <location>
        <begin position="1175"/>
        <end position="1192"/>
    </location>
</feature>
<reference evidence="6" key="1">
    <citation type="journal article" date="2020" name="Fungal Divers.">
        <title>Resolving the Mortierellaceae phylogeny through synthesis of multi-gene phylogenetics and phylogenomics.</title>
        <authorList>
            <person name="Vandepol N."/>
            <person name="Liber J."/>
            <person name="Desiro A."/>
            <person name="Na H."/>
            <person name="Kennedy M."/>
            <person name="Barry K."/>
            <person name="Grigoriev I.V."/>
            <person name="Miller A.N."/>
            <person name="O'Donnell K."/>
            <person name="Stajich J.E."/>
            <person name="Bonito G."/>
        </authorList>
    </citation>
    <scope>NUCLEOTIDE SEQUENCE</scope>
    <source>
        <strain evidence="6">BC1065</strain>
    </source>
</reference>
<feature type="region of interest" description="Disordered" evidence="2">
    <location>
        <begin position="1167"/>
        <end position="1225"/>
    </location>
</feature>
<organism evidence="6 7">
    <name type="scientific">Actinomortierella ambigua</name>
    <dbReference type="NCBI Taxonomy" id="1343610"/>
    <lineage>
        <taxon>Eukaryota</taxon>
        <taxon>Fungi</taxon>
        <taxon>Fungi incertae sedis</taxon>
        <taxon>Mucoromycota</taxon>
        <taxon>Mortierellomycotina</taxon>
        <taxon>Mortierellomycetes</taxon>
        <taxon>Mortierellales</taxon>
        <taxon>Mortierellaceae</taxon>
        <taxon>Actinomortierella</taxon>
    </lineage>
</organism>
<feature type="domain" description="Hikeshi-like N-terminal" evidence="4">
    <location>
        <begin position="5"/>
        <end position="135"/>
    </location>
</feature>
<dbReference type="Pfam" id="PF21057">
    <property type="entry name" value="Hikeshi-like_C"/>
    <property type="match status" value="1"/>
</dbReference>
<dbReference type="Gene3D" id="3.60.10.10">
    <property type="entry name" value="Endonuclease/exonuclease/phosphatase"/>
    <property type="match status" value="1"/>
</dbReference>
<feature type="region of interest" description="Disordered" evidence="2">
    <location>
        <begin position="899"/>
        <end position="1029"/>
    </location>
</feature>
<comment type="similarity">
    <text evidence="1">Belongs to the OPI10 family.</text>
</comment>
<feature type="compositionally biased region" description="Basic and acidic residues" evidence="2">
    <location>
        <begin position="985"/>
        <end position="1009"/>
    </location>
</feature>
<feature type="region of interest" description="Disordered" evidence="2">
    <location>
        <begin position="1041"/>
        <end position="1063"/>
    </location>
</feature>
<dbReference type="GO" id="GO:0003824">
    <property type="term" value="F:catalytic activity"/>
    <property type="evidence" value="ECO:0007669"/>
    <property type="project" value="InterPro"/>
</dbReference>
<keyword evidence="7" id="KW-1185">Reference proteome</keyword>
<proteinExistence type="inferred from homology"/>
<feature type="region of interest" description="Disordered" evidence="2">
    <location>
        <begin position="1242"/>
        <end position="1286"/>
    </location>
</feature>
<feature type="compositionally biased region" description="Basic and acidic residues" evidence="2">
    <location>
        <begin position="837"/>
        <end position="854"/>
    </location>
</feature>
<dbReference type="GO" id="GO:0061608">
    <property type="term" value="F:nuclear import signal receptor activity"/>
    <property type="evidence" value="ECO:0007669"/>
    <property type="project" value="TreeGrafter"/>
</dbReference>
<evidence type="ECO:0000259" key="4">
    <source>
        <dbReference type="Pfam" id="PF05603"/>
    </source>
</evidence>
<feature type="compositionally biased region" description="Acidic residues" evidence="2">
    <location>
        <begin position="1193"/>
        <end position="1213"/>
    </location>
</feature>
<feature type="region of interest" description="Disordered" evidence="2">
    <location>
        <begin position="724"/>
        <end position="786"/>
    </location>
</feature>
<evidence type="ECO:0000256" key="1">
    <source>
        <dbReference type="ARBA" id="ARBA00006623"/>
    </source>
</evidence>
<feature type="compositionally biased region" description="Low complexity" evidence="2">
    <location>
        <begin position="855"/>
        <end position="864"/>
    </location>
</feature>
<evidence type="ECO:0000313" key="7">
    <source>
        <dbReference type="Proteomes" id="UP000807716"/>
    </source>
</evidence>
<dbReference type="Pfam" id="PF03372">
    <property type="entry name" value="Exo_endo_phos"/>
    <property type="match status" value="1"/>
</dbReference>
<feature type="compositionally biased region" description="Basic and acidic residues" evidence="2">
    <location>
        <begin position="1017"/>
        <end position="1029"/>
    </location>
</feature>
<feature type="compositionally biased region" description="Basic and acidic residues" evidence="2">
    <location>
        <begin position="751"/>
        <end position="763"/>
    </location>
</feature>
<feature type="compositionally biased region" description="Low complexity" evidence="2">
    <location>
        <begin position="968"/>
        <end position="979"/>
    </location>
</feature>
<dbReference type="SUPFAM" id="SSF56219">
    <property type="entry name" value="DNase I-like"/>
    <property type="match status" value="1"/>
</dbReference>
<dbReference type="InterPro" id="IPR008493">
    <property type="entry name" value="Hikeshi-like_N"/>
</dbReference>
<dbReference type="InterPro" id="IPR036691">
    <property type="entry name" value="Endo/exonu/phosph_ase_sf"/>
</dbReference>
<feature type="compositionally biased region" description="Polar residues" evidence="2">
    <location>
        <begin position="804"/>
        <end position="813"/>
    </location>
</feature>
<gene>
    <name evidence="6" type="ORF">DFQ27_007052</name>
</gene>
<dbReference type="EMBL" id="JAAAJB010000054">
    <property type="protein sequence ID" value="KAG0268316.1"/>
    <property type="molecule type" value="Genomic_DNA"/>
</dbReference>
<dbReference type="InterPro" id="IPR005135">
    <property type="entry name" value="Endo/exonuclease/phosphatase"/>
</dbReference>
<dbReference type="GO" id="GO:0005829">
    <property type="term" value="C:cytosol"/>
    <property type="evidence" value="ECO:0007669"/>
    <property type="project" value="TreeGrafter"/>
</dbReference>
<feature type="compositionally biased region" description="Basic and acidic residues" evidence="2">
    <location>
        <begin position="1050"/>
        <end position="1063"/>
    </location>
</feature>
<evidence type="ECO:0000256" key="2">
    <source>
        <dbReference type="SAM" id="MobiDB-lite"/>
    </source>
</evidence>
<sequence length="1310" mass="146313">MFGCIVAGRLVQTNLQQVDVNKFTFQLDDANNINHIVVFLLGTMPFQEGLAATVHLLWPNKTWQLLGMISNTKPSAIFRLKDMASRAKTSGDNMQMDDSMDHSKNGSQGGPVSATLGISIEPIEVVMNQINAKSSASMQQVSNALVPVSNGAEGLAATTTPTIATTTAAGSGVQGVASEGAIAALGQKIITHLYNHITSFAVMGLPPGSTVLTPVGGPGSAGAFLQSGGEQAANNSYLPIKAFNEWYQTLLRKAKADPGFLSRSSLQEERTVPLPRPGELLIYDCRPQRPSTSASASWAAGTVDLVFGEELVAAQPFGSEKASTHPQTKAGDQNDERHKIRCLQWNIERNYKPKEILDTLKAIDADVLCLQEIDIGCHRSGYDRDHFKEICETLQLVGGFVPEFVEIEHSCRKDRDQGGGVHGNAILSKWPISGFRVLDHVHHAYEWEENGHKLNEPRLGRRFTIVAQIETPSGPLLAYSAHLEVFTGIVGRISALSDILADADLHKDQVPHQILFGDLNTISHSIARLAKTISTDQYRVLSLLQQEAEWWDRNLWSWHVDDGMFNLALASGGFNWLRRFGVLGLGTGAAGRHALNMSSSSSSQSLSGREGTHSYWSADVKYTAWLRSLVKDGLDKVRQARQMQLLRERWIMLQHTNGSGRRPSIPTPTSPLLQSLHHYHHYHPHHLQEGEVWSEMEDFESEKSFQDDGSVVLVGRPRMQIRELGSSAIDKEDRDSLASLSPTESFEGQVEDAREEVIYRDSEATTAPTSPIATPGSSASSSKTNSRGKIGIMTHQLDTAVVGSTSVPSTPLKSPTLRLIPPTPKGENQKAMDGVTDDDRGISLDYRDNSEEQQHQQQHQQQFQRKQRQHSLGDDAGFTEGYTYYEDAERQFERQRYYKDRRRHQSVAHEALGGQHPQHGTAVDDDEREMQATRARRAKALARKIYDQDQDGATPSSRPSHRGAPLNQQQQHQHQQHQQASSHDNFNEYHPYHDRHPHDNYDPAAHDSSNDITTTNHSHDQHHDHHEHSLHLRLIDDKISSSSHHNHHHHENDHRDSHDRDPWDEPRPPFSLIDLEEPFLTHHRLWSGFTPLVLHQARNPGFYDPWDSSKDLTLHNPNFLGLLSAKLDYTLLRHLECHARAKGNEDYKASDHQWLVVTVSFEHEFQLDGESSEDGSDKADGSDDEVERTREDERDDEDSDDEDNDDEDDDDYIGEAATRKNRMTQQEREYLWWRQKRMQWKQPVQPVPSSAHHTLKGSRRGPTATAIASPTGTATPSPSSSSSSSSISSWMRCAFLVGAAAAAAAWWLKK</sequence>